<feature type="transmembrane region" description="Helical" evidence="1">
    <location>
        <begin position="23"/>
        <end position="45"/>
    </location>
</feature>
<evidence type="ECO:0000313" key="2">
    <source>
        <dbReference type="EMBL" id="KZC11540.1"/>
    </source>
</evidence>
<name>A0A154PJZ8_DUFNO</name>
<proteinExistence type="predicted"/>
<keyword evidence="1" id="KW-0472">Membrane</keyword>
<sequence>MKLIDTLYNQVPAFTDIFDEETWYIFVACFVAGTFLVAFILSKFITLKPVE</sequence>
<dbReference type="EMBL" id="KQ434924">
    <property type="protein sequence ID" value="KZC11540.1"/>
    <property type="molecule type" value="Genomic_DNA"/>
</dbReference>
<keyword evidence="1" id="KW-1133">Transmembrane helix</keyword>
<evidence type="ECO:0000256" key="1">
    <source>
        <dbReference type="SAM" id="Phobius"/>
    </source>
</evidence>
<gene>
    <name evidence="2" type="ORF">WN55_02822</name>
</gene>
<accession>A0A154PJZ8</accession>
<organism evidence="2 3">
    <name type="scientific">Dufourea novaeangliae</name>
    <name type="common">Sweat bee</name>
    <dbReference type="NCBI Taxonomy" id="178035"/>
    <lineage>
        <taxon>Eukaryota</taxon>
        <taxon>Metazoa</taxon>
        <taxon>Ecdysozoa</taxon>
        <taxon>Arthropoda</taxon>
        <taxon>Hexapoda</taxon>
        <taxon>Insecta</taxon>
        <taxon>Pterygota</taxon>
        <taxon>Neoptera</taxon>
        <taxon>Endopterygota</taxon>
        <taxon>Hymenoptera</taxon>
        <taxon>Apocrita</taxon>
        <taxon>Aculeata</taxon>
        <taxon>Apoidea</taxon>
        <taxon>Anthophila</taxon>
        <taxon>Halictidae</taxon>
        <taxon>Rophitinae</taxon>
        <taxon>Dufourea</taxon>
    </lineage>
</organism>
<keyword evidence="3" id="KW-1185">Reference proteome</keyword>
<dbReference type="STRING" id="178035.A0A154PJZ8"/>
<dbReference type="AlphaFoldDB" id="A0A154PJZ8"/>
<keyword evidence="1" id="KW-0812">Transmembrane</keyword>
<dbReference type="OrthoDB" id="10014237at2759"/>
<evidence type="ECO:0000313" key="3">
    <source>
        <dbReference type="Proteomes" id="UP000076502"/>
    </source>
</evidence>
<dbReference type="Proteomes" id="UP000076502">
    <property type="component" value="Unassembled WGS sequence"/>
</dbReference>
<protein>
    <submittedName>
        <fullName evidence="2">Uncharacterized protein</fullName>
    </submittedName>
</protein>
<reference evidence="2 3" key="1">
    <citation type="submission" date="2015-07" db="EMBL/GenBank/DDBJ databases">
        <title>The genome of Dufourea novaeangliae.</title>
        <authorList>
            <person name="Pan H."/>
            <person name="Kapheim K."/>
        </authorList>
    </citation>
    <scope>NUCLEOTIDE SEQUENCE [LARGE SCALE GENOMIC DNA]</scope>
    <source>
        <strain evidence="2">0120121106</strain>
        <tissue evidence="2">Whole body</tissue>
    </source>
</reference>